<name>A0ACB5QTD5_9BURK</name>
<sequence>MYKIAGRDQADDQSWLDSEIAGSEFKDARLRKRFEMVLEQLWKGTGQTIIPLACQEWANTKAAYRFMNSDRVVSMTF</sequence>
<accession>A0ACB5QTD5</accession>
<gene>
    <name evidence="1" type="ORF">CBA19CS22_17805</name>
</gene>
<evidence type="ECO:0000313" key="2">
    <source>
        <dbReference type="Proteomes" id="UP001055013"/>
    </source>
</evidence>
<evidence type="ECO:0000313" key="1">
    <source>
        <dbReference type="EMBL" id="GJH18425.1"/>
    </source>
</evidence>
<protein>
    <submittedName>
        <fullName evidence="1">Uncharacterized protein</fullName>
    </submittedName>
</protein>
<proteinExistence type="predicted"/>
<dbReference type="Proteomes" id="UP001055013">
    <property type="component" value="Unassembled WGS sequence"/>
</dbReference>
<dbReference type="EMBL" id="BPUR01000009">
    <property type="protein sequence ID" value="GJH18425.1"/>
    <property type="molecule type" value="Genomic_DNA"/>
</dbReference>
<keyword evidence="2" id="KW-1185">Reference proteome</keyword>
<organism evidence="1 2">
    <name type="scientific">Caballeronia novacaledonica</name>
    <dbReference type="NCBI Taxonomy" id="1544861"/>
    <lineage>
        <taxon>Bacteria</taxon>
        <taxon>Pseudomonadati</taxon>
        <taxon>Pseudomonadota</taxon>
        <taxon>Betaproteobacteria</taxon>
        <taxon>Burkholderiales</taxon>
        <taxon>Burkholderiaceae</taxon>
        <taxon>Caballeronia</taxon>
    </lineage>
</organism>
<comment type="caution">
    <text evidence="1">The sequence shown here is derived from an EMBL/GenBank/DDBJ whole genome shotgun (WGS) entry which is preliminary data.</text>
</comment>
<reference evidence="1" key="1">
    <citation type="submission" date="2021-09" db="EMBL/GenBank/DDBJ databases">
        <title>Isolation and characterization of 3-chlorobenzoate degrading bacteria from soils in Shizuoka.</title>
        <authorList>
            <person name="Ifat A."/>
            <person name="Ogawa N."/>
            <person name="Kimbara K."/>
            <person name="Moriuchi R."/>
            <person name="Dohra H."/>
            <person name="Shintani M."/>
        </authorList>
    </citation>
    <scope>NUCLEOTIDE SEQUENCE</scope>
    <source>
        <strain evidence="1">19CS2-2</strain>
    </source>
</reference>